<comment type="caution">
    <text evidence="2">The sequence shown here is derived from an EMBL/GenBank/DDBJ whole genome shotgun (WGS) entry which is preliminary data.</text>
</comment>
<feature type="compositionally biased region" description="Basic and acidic residues" evidence="1">
    <location>
        <begin position="152"/>
        <end position="164"/>
    </location>
</feature>
<feature type="compositionally biased region" description="Polar residues" evidence="1">
    <location>
        <begin position="84"/>
        <end position="95"/>
    </location>
</feature>
<evidence type="ECO:0000313" key="2">
    <source>
        <dbReference type="EMBL" id="MBB6344347.1"/>
    </source>
</evidence>
<dbReference type="Proteomes" id="UP000583800">
    <property type="component" value="Unassembled WGS sequence"/>
</dbReference>
<keyword evidence="3" id="KW-1185">Reference proteome</keyword>
<dbReference type="EMBL" id="JACHJB010000001">
    <property type="protein sequence ID" value="MBB6344347.1"/>
    <property type="molecule type" value="Genomic_DNA"/>
</dbReference>
<sequence>MRLSWVCHVVPSAPRPSVAADPASICPSAPTQRMSSWLHGSPMTGVRRHFHASALEYPAHRRPIGRNSKRPLPPGWAEPPASWTPESRLSRSLTHANEPMTTTGAGATTLRTTKGALRRRTKLHPPSAETTSLTGAARSMLPNGKSVTSRINVDKIDSSHIKRT</sequence>
<protein>
    <submittedName>
        <fullName evidence="2">Uncharacterized protein</fullName>
    </submittedName>
</protein>
<name>A0A7X0BX51_9ACTN</name>
<evidence type="ECO:0000313" key="3">
    <source>
        <dbReference type="Proteomes" id="UP000583800"/>
    </source>
</evidence>
<feature type="compositionally biased region" description="Low complexity" evidence="1">
    <location>
        <begin position="101"/>
        <end position="115"/>
    </location>
</feature>
<reference evidence="2 3" key="1">
    <citation type="submission" date="2020-08" db="EMBL/GenBank/DDBJ databases">
        <title>Sequencing the genomes of 1000 actinobacteria strains.</title>
        <authorList>
            <person name="Klenk H.-P."/>
        </authorList>
    </citation>
    <scope>NUCLEOTIDE SEQUENCE [LARGE SCALE GENOMIC DNA]</scope>
    <source>
        <strain evidence="2 3">DSM 45913</strain>
    </source>
</reference>
<proteinExistence type="predicted"/>
<evidence type="ECO:0000256" key="1">
    <source>
        <dbReference type="SAM" id="MobiDB-lite"/>
    </source>
</evidence>
<gene>
    <name evidence="2" type="ORF">FHU36_000856</name>
</gene>
<accession>A0A7X0BX51</accession>
<dbReference type="AlphaFoldDB" id="A0A7X0BX51"/>
<organism evidence="2 3">
    <name type="scientific">Nonomuraea muscovyensis</name>
    <dbReference type="NCBI Taxonomy" id="1124761"/>
    <lineage>
        <taxon>Bacteria</taxon>
        <taxon>Bacillati</taxon>
        <taxon>Actinomycetota</taxon>
        <taxon>Actinomycetes</taxon>
        <taxon>Streptosporangiales</taxon>
        <taxon>Streptosporangiaceae</taxon>
        <taxon>Nonomuraea</taxon>
    </lineage>
</organism>
<feature type="region of interest" description="Disordered" evidence="1">
    <location>
        <begin position="61"/>
        <end position="164"/>
    </location>
</feature>